<dbReference type="PROSITE" id="PS51819">
    <property type="entry name" value="VOC"/>
    <property type="match status" value="1"/>
</dbReference>
<name>A0A382CJ46_9ZZZZ</name>
<evidence type="ECO:0000259" key="1">
    <source>
        <dbReference type="PROSITE" id="PS51819"/>
    </source>
</evidence>
<proteinExistence type="predicted"/>
<dbReference type="PANTHER" id="PTHR39434">
    <property type="match status" value="1"/>
</dbReference>
<feature type="domain" description="VOC" evidence="1">
    <location>
        <begin position="3"/>
        <end position="132"/>
    </location>
</feature>
<accession>A0A382CJ46</accession>
<dbReference type="Gene3D" id="3.10.180.10">
    <property type="entry name" value="2,3-Dihydroxybiphenyl 1,2-Dioxygenase, domain 1"/>
    <property type="match status" value="1"/>
</dbReference>
<protein>
    <recommendedName>
        <fullName evidence="1">VOC domain-containing protein</fullName>
    </recommendedName>
</protein>
<organism evidence="2">
    <name type="scientific">marine metagenome</name>
    <dbReference type="NCBI Taxonomy" id="408172"/>
    <lineage>
        <taxon>unclassified sequences</taxon>
        <taxon>metagenomes</taxon>
        <taxon>ecological metagenomes</taxon>
    </lineage>
</organism>
<gene>
    <name evidence="2" type="ORF">METZ01_LOCUS178944</name>
</gene>
<dbReference type="InterPro" id="IPR037523">
    <property type="entry name" value="VOC_core"/>
</dbReference>
<evidence type="ECO:0000313" key="2">
    <source>
        <dbReference type="EMBL" id="SVB26090.1"/>
    </source>
</evidence>
<dbReference type="SUPFAM" id="SSF54593">
    <property type="entry name" value="Glyoxalase/Bleomycin resistance protein/Dihydroxybiphenyl dioxygenase"/>
    <property type="match status" value="1"/>
</dbReference>
<dbReference type="PANTHER" id="PTHR39434:SF1">
    <property type="entry name" value="VOC DOMAIN-CONTAINING PROTEIN"/>
    <property type="match status" value="1"/>
</dbReference>
<reference evidence="2" key="1">
    <citation type="submission" date="2018-05" db="EMBL/GenBank/DDBJ databases">
        <authorList>
            <person name="Lanie J.A."/>
            <person name="Ng W.-L."/>
            <person name="Kazmierczak K.M."/>
            <person name="Andrzejewski T.M."/>
            <person name="Davidsen T.M."/>
            <person name="Wayne K.J."/>
            <person name="Tettelin H."/>
            <person name="Glass J.I."/>
            <person name="Rusch D."/>
            <person name="Podicherti R."/>
            <person name="Tsui H.-C.T."/>
            <person name="Winkler M.E."/>
        </authorList>
    </citation>
    <scope>NUCLEOTIDE SEQUENCE</scope>
</reference>
<dbReference type="AlphaFoldDB" id="A0A382CJ46"/>
<sequence>MSSTFHLAIEVGDIEVARRFYVDILGCEEADHELPDWCDINLWGNELTLHSSNPEKESMPGCHDVDTMGTIPVPHFGVHLDRITYNDIKRRIEDSNIDYVCKPFIRFKNKQLEQETFFIKDPHGNHLEIKSYTDSEVDYPGLSIDPVGRPDWGCP</sequence>
<dbReference type="InterPro" id="IPR029068">
    <property type="entry name" value="Glyas_Bleomycin-R_OHBP_Dase"/>
</dbReference>
<dbReference type="EMBL" id="UINC01034752">
    <property type="protein sequence ID" value="SVB26090.1"/>
    <property type="molecule type" value="Genomic_DNA"/>
</dbReference>